<dbReference type="InterPro" id="IPR051448">
    <property type="entry name" value="CdaR-like_regulators"/>
</dbReference>
<dbReference type="EMBL" id="AP011115">
    <property type="protein sequence ID" value="BAH51310.1"/>
    <property type="molecule type" value="Genomic_DNA"/>
</dbReference>
<evidence type="ECO:0000259" key="3">
    <source>
        <dbReference type="Pfam" id="PF14361"/>
    </source>
</evidence>
<evidence type="ECO:0000313" key="6">
    <source>
        <dbReference type="Proteomes" id="UP000002212"/>
    </source>
</evidence>
<dbReference type="OrthoDB" id="3655573at2"/>
<comment type="similarity">
    <text evidence="1">Belongs to the CdaR family.</text>
</comment>
<evidence type="ECO:0000256" key="1">
    <source>
        <dbReference type="ARBA" id="ARBA00006754"/>
    </source>
</evidence>
<evidence type="ECO:0000259" key="2">
    <source>
        <dbReference type="Pfam" id="PF13556"/>
    </source>
</evidence>
<sequence length="410" mass="44857">MTTAPGALRPFDDAAIGLARWVHDRRPEIARAASDAIWAELPSYRATGLYDDVVAHVTAVFAVFTTSVIEQRDPRLDDFAFTSHHASERVAHGISLIDFLHAFRIGQIVLWSYVLEFVRSTEGQQETALGLVEHLMRTIEAGCSAAATTYLQAQQYLVADQERIALDCLEDLLAGNVPAVPVRLEAMRRAGLADGAGFVVLVCRASSEADGADPILDARRVLSRHLSGMLVPWRQELVGLVPLERFSPSTLSQKVARAATELGTTRTAASIGISSAHLGFEQTAEALLEAQVACDHLGGRREVQIFDDLSPLDYLVRRADPTARRLVDPQLRAFIAEDLSAGAIYIETLTAYVAHDMNAKSAASALQIHVNTMYYRLGRIAERTGKDLRRVEDVVNLLLAVRIASTEPPR</sequence>
<name>C1B6K7_RHOOB</name>
<dbReference type="Pfam" id="PF17853">
    <property type="entry name" value="GGDEF_2"/>
    <property type="match status" value="1"/>
</dbReference>
<dbReference type="InterPro" id="IPR042070">
    <property type="entry name" value="PucR_C-HTH_sf"/>
</dbReference>
<dbReference type="PATRIC" id="fig|632772.20.peg.3209"/>
<dbReference type="AlphaFoldDB" id="C1B6K7"/>
<evidence type="ECO:0000313" key="5">
    <source>
        <dbReference type="EMBL" id="BAH51310.1"/>
    </source>
</evidence>
<dbReference type="HOGENOM" id="CLU_052171_0_0_11"/>
<dbReference type="PANTHER" id="PTHR33744">
    <property type="entry name" value="CARBOHYDRATE DIACID REGULATOR"/>
    <property type="match status" value="1"/>
</dbReference>
<evidence type="ECO:0000259" key="4">
    <source>
        <dbReference type="Pfam" id="PF17853"/>
    </source>
</evidence>
<dbReference type="Pfam" id="PF13556">
    <property type="entry name" value="HTH_30"/>
    <property type="match status" value="1"/>
</dbReference>
<dbReference type="Pfam" id="PF14361">
    <property type="entry name" value="RsbRD_N"/>
    <property type="match status" value="1"/>
</dbReference>
<protein>
    <submittedName>
        <fullName evidence="5">Putative CdaR family transcriptional regulator</fullName>
    </submittedName>
</protein>
<dbReference type="PANTHER" id="PTHR33744:SF1">
    <property type="entry name" value="DNA-BINDING TRANSCRIPTIONAL ACTIVATOR ADER"/>
    <property type="match status" value="1"/>
</dbReference>
<proteinExistence type="inferred from homology"/>
<gene>
    <name evidence="5" type="ordered locus">ROP_30630</name>
</gene>
<dbReference type="RefSeq" id="WP_012690266.1">
    <property type="nucleotide sequence ID" value="NC_012522.1"/>
</dbReference>
<organism evidence="5 6">
    <name type="scientific">Rhodococcus opacus (strain B4)</name>
    <dbReference type="NCBI Taxonomy" id="632772"/>
    <lineage>
        <taxon>Bacteria</taxon>
        <taxon>Bacillati</taxon>
        <taxon>Actinomycetota</taxon>
        <taxon>Actinomycetes</taxon>
        <taxon>Mycobacteriales</taxon>
        <taxon>Nocardiaceae</taxon>
        <taxon>Rhodococcus</taxon>
    </lineage>
</organism>
<feature type="domain" description="PucR C-terminal helix-turn-helix" evidence="2">
    <location>
        <begin position="346"/>
        <end position="403"/>
    </location>
</feature>
<accession>C1B6K7</accession>
<feature type="domain" description="RsbT co-antagonist protein RsbRD N-terminal" evidence="3">
    <location>
        <begin position="27"/>
        <end position="163"/>
    </location>
</feature>
<dbReference type="InterPro" id="IPR041522">
    <property type="entry name" value="CdaR_GGDEF"/>
</dbReference>
<dbReference type="Gene3D" id="1.10.10.2840">
    <property type="entry name" value="PucR C-terminal helix-turn-helix domain"/>
    <property type="match status" value="1"/>
</dbReference>
<dbReference type="InterPro" id="IPR025736">
    <property type="entry name" value="PucR_C-HTH_dom"/>
</dbReference>
<feature type="domain" description="CdaR GGDEF-like" evidence="4">
    <location>
        <begin position="184"/>
        <end position="294"/>
    </location>
</feature>
<dbReference type="InterPro" id="IPR025751">
    <property type="entry name" value="RsbRD_N_dom"/>
</dbReference>
<reference evidence="5 6" key="1">
    <citation type="submission" date="2009-03" db="EMBL/GenBank/DDBJ databases">
        <title>Comparison of the complete genome sequences of Rhodococcus erythropolis PR4 and Rhodococcus opacus B4.</title>
        <authorList>
            <person name="Takarada H."/>
            <person name="Sekine M."/>
            <person name="Hosoyama A."/>
            <person name="Yamada R."/>
            <person name="Fujisawa T."/>
            <person name="Omata S."/>
            <person name="Shimizu A."/>
            <person name="Tsukatani N."/>
            <person name="Tanikawa S."/>
            <person name="Fujita N."/>
            <person name="Harayama S."/>
        </authorList>
    </citation>
    <scope>NUCLEOTIDE SEQUENCE [LARGE SCALE GENOMIC DNA]</scope>
    <source>
        <strain evidence="5 6">B4</strain>
    </source>
</reference>
<dbReference type="Proteomes" id="UP000002212">
    <property type="component" value="Chromosome"/>
</dbReference>
<dbReference type="KEGG" id="rop:ROP_30630"/>
<dbReference type="STRING" id="632772.ROP_30630"/>